<evidence type="ECO:0000313" key="7">
    <source>
        <dbReference type="Proteomes" id="UP001324427"/>
    </source>
</evidence>
<protein>
    <submittedName>
        <fullName evidence="6">Uncharacterized protein</fullName>
    </submittedName>
</protein>
<feature type="compositionally biased region" description="Acidic residues" evidence="5">
    <location>
        <begin position="303"/>
        <end position="341"/>
    </location>
</feature>
<evidence type="ECO:0000313" key="6">
    <source>
        <dbReference type="EMBL" id="KAK4541926.1"/>
    </source>
</evidence>
<evidence type="ECO:0000256" key="5">
    <source>
        <dbReference type="SAM" id="MobiDB-lite"/>
    </source>
</evidence>
<dbReference type="SUPFAM" id="SSF50784">
    <property type="entry name" value="Transcription factor IIA (TFIIA), beta-barrel domain"/>
    <property type="match status" value="1"/>
</dbReference>
<proteinExistence type="inferred from homology"/>
<feature type="region of interest" description="Disordered" evidence="5">
    <location>
        <begin position="149"/>
        <end position="192"/>
    </location>
</feature>
<dbReference type="PANTHER" id="PTHR12694">
    <property type="entry name" value="TRANSCRIPTION INITIATION FACTOR IIA SUBUNIT 1"/>
    <property type="match status" value="1"/>
</dbReference>
<dbReference type="InterPro" id="IPR009088">
    <property type="entry name" value="TFIIA_b-brl"/>
</dbReference>
<feature type="region of interest" description="Disordered" evidence="5">
    <location>
        <begin position="280"/>
        <end position="341"/>
    </location>
</feature>
<dbReference type="GO" id="GO:0005672">
    <property type="term" value="C:transcription factor TFIIA complex"/>
    <property type="evidence" value="ECO:0007669"/>
    <property type="project" value="InterPro"/>
</dbReference>
<sequence length="390" mass="43143">MTNHLVGDVYARIIDEVVDQSQKDFDETGVGQQTLSELRQEWQVKLSQRGVAHMPWDPKPAPPAAQQAPNGVSSLPLATNHGLQPSSYAYDGHGNMTNGGTRIKSEPGTEPQYFQPPPQGGVARATQLAQEYSQRGGLALPGQRLQGLHLPGQSAHQAPQQQYSPQQHQQMMQQQRQQAALQQQQAQPRIKVETDSPQLNQGAFQQQPRQPNPAYAQTDGADEGLEEWQAMLAQRRAAHAAQGQQADRMMRDHVMQSSSDLQSGLMVPLDEQPNRLLNKKRRTGAAARSSSTAAGPSVPQLDGDVDDEDEKPTIKDEDDENAINSDLDDPDEDAAGAINDDDEEFGDNILCTYDKVQRVKNKWKCTLKDGVMSLNGREWVFHKGMGEFEW</sequence>
<keyword evidence="4" id="KW-0539">Nucleus</keyword>
<dbReference type="FunFam" id="2.30.18.10:FF:000006">
    <property type="entry name" value="Transcription factor TFIIA complex subunit Toa1"/>
    <property type="match status" value="1"/>
</dbReference>
<dbReference type="PANTHER" id="PTHR12694:SF8">
    <property type="entry name" value="TRANSCRIPTION INITIATION FACTOR IIA SUBUNIT 1"/>
    <property type="match status" value="1"/>
</dbReference>
<evidence type="ECO:0000256" key="1">
    <source>
        <dbReference type="ARBA" id="ARBA00004123"/>
    </source>
</evidence>
<reference evidence="6 7" key="1">
    <citation type="submission" date="2021-11" db="EMBL/GenBank/DDBJ databases">
        <title>Black yeast isolated from Biological Soil Crust.</title>
        <authorList>
            <person name="Kurbessoian T."/>
        </authorList>
    </citation>
    <scope>NUCLEOTIDE SEQUENCE [LARGE SCALE GENOMIC DNA]</scope>
    <source>
        <strain evidence="6 7">CCFEE 5522</strain>
    </source>
</reference>
<feature type="compositionally biased region" description="Low complexity" evidence="5">
    <location>
        <begin position="153"/>
        <end position="187"/>
    </location>
</feature>
<dbReference type="Gene3D" id="1.10.287.100">
    <property type="match status" value="1"/>
</dbReference>
<gene>
    <name evidence="6" type="ORF">LTR36_007290</name>
</gene>
<name>A0AAV9JAE3_9PEZI</name>
<dbReference type="Gene3D" id="2.30.18.10">
    <property type="entry name" value="Transcription factor IIA (TFIIA), beta-barrel domain"/>
    <property type="match status" value="1"/>
</dbReference>
<dbReference type="CDD" id="cd07976">
    <property type="entry name" value="TFIIA_alpha_beta_like"/>
    <property type="match status" value="1"/>
</dbReference>
<evidence type="ECO:0000256" key="2">
    <source>
        <dbReference type="ARBA" id="ARBA00010059"/>
    </source>
</evidence>
<dbReference type="SUPFAM" id="SSF47396">
    <property type="entry name" value="Transcription factor IIA (TFIIA), alpha-helical domain"/>
    <property type="match status" value="1"/>
</dbReference>
<comment type="caution">
    <text evidence="6">The sequence shown here is derived from an EMBL/GenBank/DDBJ whole genome shotgun (WGS) entry which is preliminary data.</text>
</comment>
<feature type="compositionally biased region" description="Low complexity" evidence="5">
    <location>
        <begin position="284"/>
        <end position="295"/>
    </location>
</feature>
<comment type="subcellular location">
    <subcellularLocation>
        <location evidence="1">Nucleus</location>
    </subcellularLocation>
</comment>
<dbReference type="InterPro" id="IPR004855">
    <property type="entry name" value="TFIIA_asu/bsu"/>
</dbReference>
<feature type="region of interest" description="Disordered" evidence="5">
    <location>
        <begin position="52"/>
        <end position="124"/>
    </location>
</feature>
<organism evidence="6 7">
    <name type="scientific">Oleoguttula mirabilis</name>
    <dbReference type="NCBI Taxonomy" id="1507867"/>
    <lineage>
        <taxon>Eukaryota</taxon>
        <taxon>Fungi</taxon>
        <taxon>Dikarya</taxon>
        <taxon>Ascomycota</taxon>
        <taxon>Pezizomycotina</taxon>
        <taxon>Dothideomycetes</taxon>
        <taxon>Dothideomycetidae</taxon>
        <taxon>Mycosphaerellales</taxon>
        <taxon>Teratosphaeriaceae</taxon>
        <taxon>Oleoguttula</taxon>
    </lineage>
</organism>
<evidence type="ECO:0000256" key="3">
    <source>
        <dbReference type="ARBA" id="ARBA00023163"/>
    </source>
</evidence>
<keyword evidence="7" id="KW-1185">Reference proteome</keyword>
<dbReference type="SMART" id="SM01371">
    <property type="entry name" value="TFIIA"/>
    <property type="match status" value="1"/>
</dbReference>
<dbReference type="EMBL" id="JAVFHQ010000047">
    <property type="protein sequence ID" value="KAK4541926.1"/>
    <property type="molecule type" value="Genomic_DNA"/>
</dbReference>
<dbReference type="Pfam" id="PF03153">
    <property type="entry name" value="TFIIA"/>
    <property type="match status" value="1"/>
</dbReference>
<dbReference type="AlphaFoldDB" id="A0AAV9JAE3"/>
<dbReference type="GO" id="GO:0006367">
    <property type="term" value="P:transcription initiation at RNA polymerase II promoter"/>
    <property type="evidence" value="ECO:0007669"/>
    <property type="project" value="InterPro"/>
</dbReference>
<feature type="compositionally biased region" description="Polar residues" evidence="5">
    <location>
        <begin position="70"/>
        <end position="87"/>
    </location>
</feature>
<comment type="similarity">
    <text evidence="2">Belongs to the TFIIA subunit 1 family.</text>
</comment>
<keyword evidence="3" id="KW-0804">Transcription</keyword>
<dbReference type="Proteomes" id="UP001324427">
    <property type="component" value="Unassembled WGS sequence"/>
</dbReference>
<evidence type="ECO:0000256" key="4">
    <source>
        <dbReference type="ARBA" id="ARBA00023242"/>
    </source>
</evidence>
<accession>A0AAV9JAE3</accession>